<evidence type="ECO:0000313" key="3">
    <source>
        <dbReference type="Proteomes" id="UP001066276"/>
    </source>
</evidence>
<name>A0AAV7UR08_PLEWA</name>
<dbReference type="EMBL" id="JANPWB010000004">
    <property type="protein sequence ID" value="KAJ1191112.1"/>
    <property type="molecule type" value="Genomic_DNA"/>
</dbReference>
<protein>
    <submittedName>
        <fullName evidence="2">Uncharacterized protein</fullName>
    </submittedName>
</protein>
<dbReference type="Proteomes" id="UP001066276">
    <property type="component" value="Chromosome 2_2"/>
</dbReference>
<accession>A0AAV7UR08</accession>
<proteinExistence type="predicted"/>
<keyword evidence="3" id="KW-1185">Reference proteome</keyword>
<organism evidence="2 3">
    <name type="scientific">Pleurodeles waltl</name>
    <name type="common">Iberian ribbed newt</name>
    <dbReference type="NCBI Taxonomy" id="8319"/>
    <lineage>
        <taxon>Eukaryota</taxon>
        <taxon>Metazoa</taxon>
        <taxon>Chordata</taxon>
        <taxon>Craniata</taxon>
        <taxon>Vertebrata</taxon>
        <taxon>Euteleostomi</taxon>
        <taxon>Amphibia</taxon>
        <taxon>Batrachia</taxon>
        <taxon>Caudata</taxon>
        <taxon>Salamandroidea</taxon>
        <taxon>Salamandridae</taxon>
        <taxon>Pleurodelinae</taxon>
        <taxon>Pleurodeles</taxon>
    </lineage>
</organism>
<dbReference type="AlphaFoldDB" id="A0AAV7UR08"/>
<evidence type="ECO:0000313" key="2">
    <source>
        <dbReference type="EMBL" id="KAJ1191112.1"/>
    </source>
</evidence>
<sequence length="109" mass="12453">MEPRTLRVFIATAREVVTIRDKIYVAQLITRGGYPGAFSGHGDDESFVQNHRGLRRHRGSKSDPQFPGKAFIMTERFSPSDKAVWRFHLVGQVEDWEQGLQVVIFLLPV</sequence>
<evidence type="ECO:0000256" key="1">
    <source>
        <dbReference type="SAM" id="MobiDB-lite"/>
    </source>
</evidence>
<gene>
    <name evidence="2" type="ORF">NDU88_000428</name>
</gene>
<comment type="caution">
    <text evidence="2">The sequence shown here is derived from an EMBL/GenBank/DDBJ whole genome shotgun (WGS) entry which is preliminary data.</text>
</comment>
<reference evidence="2" key="1">
    <citation type="journal article" date="2022" name="bioRxiv">
        <title>Sequencing and chromosome-scale assembly of the giantPleurodeles waltlgenome.</title>
        <authorList>
            <person name="Brown T."/>
            <person name="Elewa A."/>
            <person name="Iarovenko S."/>
            <person name="Subramanian E."/>
            <person name="Araus A.J."/>
            <person name="Petzold A."/>
            <person name="Susuki M."/>
            <person name="Suzuki K.-i.T."/>
            <person name="Hayashi T."/>
            <person name="Toyoda A."/>
            <person name="Oliveira C."/>
            <person name="Osipova E."/>
            <person name="Leigh N.D."/>
            <person name="Simon A."/>
            <person name="Yun M.H."/>
        </authorList>
    </citation>
    <scope>NUCLEOTIDE SEQUENCE</scope>
    <source>
        <strain evidence="2">20211129_DDA</strain>
        <tissue evidence="2">Liver</tissue>
    </source>
</reference>
<feature type="region of interest" description="Disordered" evidence="1">
    <location>
        <begin position="40"/>
        <end position="65"/>
    </location>
</feature>